<dbReference type="Gene3D" id="3.20.80.10">
    <property type="entry name" value="Regulatory factor, effector binding domain"/>
    <property type="match status" value="1"/>
</dbReference>
<dbReference type="EMBL" id="PDCH01000013">
    <property type="protein sequence ID" value="RBP98974.1"/>
    <property type="molecule type" value="Genomic_DNA"/>
</dbReference>
<dbReference type="PANTHER" id="PTHR30204:SF69">
    <property type="entry name" value="MERR-FAMILY TRANSCRIPTIONAL REGULATOR"/>
    <property type="match status" value="1"/>
</dbReference>
<sequence length="316" mass="35844">MPVSICRARKPLPCTRVGGCMEGLRSGSEEVMPEPKRLIDRGCSIKETAKVYDTTIDTLYYYERLGLVVPERNPANGYRIYGPHDFAKLNVIFELRSMGFSFDQMKRYFDHRSFSSTMELMGYEMDRIDQQIAYLSSVKAGIFDGLKLYTQAVAQAQADRMTIERKPERPCALISSELVYYDDIPFAFARYMADHHESLRALRTLTCYRVDTSSMINGCFPAKAIMLYCDADDFHGNYRLPAGLYAGYTFKGSFAGCVPAYTKLKGKIEREGYRMCGDPIEFCLIGEYESDDFREYVSRIEIPVEPAGESVGVAQG</sequence>
<dbReference type="InterPro" id="IPR011256">
    <property type="entry name" value="Reg_factor_effector_dom_sf"/>
</dbReference>
<keyword evidence="2" id="KW-0805">Transcription regulation</keyword>
<dbReference type="InterPro" id="IPR047057">
    <property type="entry name" value="MerR_fam"/>
</dbReference>
<keyword evidence="4" id="KW-0804">Transcription</keyword>
<accession>A0A366KBB0</accession>
<keyword evidence="1" id="KW-0678">Repressor</keyword>
<evidence type="ECO:0000313" key="7">
    <source>
        <dbReference type="Proteomes" id="UP000252345"/>
    </source>
</evidence>
<keyword evidence="3" id="KW-0238">DNA-binding</keyword>
<dbReference type="PROSITE" id="PS50937">
    <property type="entry name" value="HTH_MERR_2"/>
    <property type="match status" value="1"/>
</dbReference>
<dbReference type="AlphaFoldDB" id="A0A366KBB0"/>
<dbReference type="Pfam" id="PF13411">
    <property type="entry name" value="MerR_1"/>
    <property type="match status" value="1"/>
</dbReference>
<reference evidence="6 7" key="1">
    <citation type="submission" date="2017-10" db="EMBL/GenBank/DDBJ databases">
        <title>Bifidobacterium xylocopum sp. nov. and Bifidobacterium aemilianum sp. nov., from the carpenter bee (Xylocopa violacea) digestive tract.</title>
        <authorList>
            <person name="Alberoni D."/>
            <person name="Baffoni L."/>
            <person name="Di Gioia D."/>
            <person name="Gaggia F."/>
            <person name="Biavati B."/>
        </authorList>
    </citation>
    <scope>NUCLEOTIDE SEQUENCE [LARGE SCALE GENOMIC DNA]</scope>
    <source>
        <strain evidence="6 7">XV2</strain>
    </source>
</reference>
<dbReference type="GO" id="GO:0003677">
    <property type="term" value="F:DNA binding"/>
    <property type="evidence" value="ECO:0007669"/>
    <property type="project" value="UniProtKB-KW"/>
</dbReference>
<dbReference type="Gene3D" id="1.10.1660.10">
    <property type="match status" value="1"/>
</dbReference>
<dbReference type="CDD" id="cd00592">
    <property type="entry name" value="HTH_MerR-like"/>
    <property type="match status" value="1"/>
</dbReference>
<dbReference type="PANTHER" id="PTHR30204">
    <property type="entry name" value="REDOX-CYCLING DRUG-SENSING TRANSCRIPTIONAL ACTIVATOR SOXR"/>
    <property type="match status" value="1"/>
</dbReference>
<evidence type="ECO:0000256" key="1">
    <source>
        <dbReference type="ARBA" id="ARBA00022491"/>
    </source>
</evidence>
<evidence type="ECO:0000256" key="4">
    <source>
        <dbReference type="ARBA" id="ARBA00023163"/>
    </source>
</evidence>
<evidence type="ECO:0000256" key="2">
    <source>
        <dbReference type="ARBA" id="ARBA00023015"/>
    </source>
</evidence>
<dbReference type="SUPFAM" id="SSF46955">
    <property type="entry name" value="Putative DNA-binding domain"/>
    <property type="match status" value="1"/>
</dbReference>
<feature type="domain" description="HTH merR-type" evidence="5">
    <location>
        <begin position="44"/>
        <end position="111"/>
    </location>
</feature>
<evidence type="ECO:0000259" key="5">
    <source>
        <dbReference type="PROSITE" id="PS50937"/>
    </source>
</evidence>
<dbReference type="InterPro" id="IPR009061">
    <property type="entry name" value="DNA-bd_dom_put_sf"/>
</dbReference>
<dbReference type="GO" id="GO:0003700">
    <property type="term" value="F:DNA-binding transcription factor activity"/>
    <property type="evidence" value="ECO:0007669"/>
    <property type="project" value="InterPro"/>
</dbReference>
<gene>
    <name evidence="6" type="ORF">CRD59_06185</name>
</gene>
<dbReference type="InterPro" id="IPR000551">
    <property type="entry name" value="MerR-type_HTH_dom"/>
</dbReference>
<protein>
    <recommendedName>
        <fullName evidence="5">HTH merR-type domain-containing protein</fullName>
    </recommendedName>
</protein>
<dbReference type="SUPFAM" id="SSF55136">
    <property type="entry name" value="Probable bacterial effector-binding domain"/>
    <property type="match status" value="1"/>
</dbReference>
<dbReference type="SMART" id="SM00422">
    <property type="entry name" value="HTH_MERR"/>
    <property type="match status" value="1"/>
</dbReference>
<name>A0A366KBB0_9BIFI</name>
<dbReference type="Proteomes" id="UP000252345">
    <property type="component" value="Unassembled WGS sequence"/>
</dbReference>
<keyword evidence="7" id="KW-1185">Reference proteome</keyword>
<evidence type="ECO:0000313" key="6">
    <source>
        <dbReference type="EMBL" id="RBP98974.1"/>
    </source>
</evidence>
<proteinExistence type="predicted"/>
<evidence type="ECO:0000256" key="3">
    <source>
        <dbReference type="ARBA" id="ARBA00023125"/>
    </source>
</evidence>
<organism evidence="6 7">
    <name type="scientific">Bifidobacterium xylocopae</name>
    <dbReference type="NCBI Taxonomy" id="2493119"/>
    <lineage>
        <taxon>Bacteria</taxon>
        <taxon>Bacillati</taxon>
        <taxon>Actinomycetota</taxon>
        <taxon>Actinomycetes</taxon>
        <taxon>Bifidobacteriales</taxon>
        <taxon>Bifidobacteriaceae</taxon>
        <taxon>Bifidobacterium</taxon>
    </lineage>
</organism>
<comment type="caution">
    <text evidence="6">The sequence shown here is derived from an EMBL/GenBank/DDBJ whole genome shotgun (WGS) entry which is preliminary data.</text>
</comment>